<keyword evidence="8" id="KW-0492">Microsome</keyword>
<dbReference type="EMBL" id="KZ308841">
    <property type="protein sequence ID" value="KAG8234732.1"/>
    <property type="molecule type" value="Genomic_DNA"/>
</dbReference>
<dbReference type="InterPro" id="IPR036396">
    <property type="entry name" value="Cyt_P450_sf"/>
</dbReference>
<keyword evidence="9" id="KW-0560">Oxidoreductase</keyword>
<keyword evidence="13" id="KW-1133">Transmembrane helix</keyword>
<comment type="subcellular location">
    <subcellularLocation>
        <location evidence="3">Endoplasmic reticulum membrane</location>
        <topology evidence="3">Peripheral membrane protein</topology>
    </subcellularLocation>
    <subcellularLocation>
        <location evidence="2">Microsome membrane</location>
        <topology evidence="2">Peripheral membrane protein</topology>
    </subcellularLocation>
</comment>
<evidence type="ECO:0000313" key="14">
    <source>
        <dbReference type="EMBL" id="KAG8234732.1"/>
    </source>
</evidence>
<evidence type="ECO:0000256" key="13">
    <source>
        <dbReference type="SAM" id="Phobius"/>
    </source>
</evidence>
<dbReference type="GO" id="GO:0016705">
    <property type="term" value="F:oxidoreductase activity, acting on paired donors, with incorporation or reduction of molecular oxygen"/>
    <property type="evidence" value="ECO:0007669"/>
    <property type="project" value="InterPro"/>
</dbReference>
<evidence type="ECO:0000256" key="4">
    <source>
        <dbReference type="ARBA" id="ARBA00010617"/>
    </source>
</evidence>
<evidence type="ECO:0000313" key="15">
    <source>
        <dbReference type="Proteomes" id="UP000792457"/>
    </source>
</evidence>
<reference evidence="14" key="1">
    <citation type="submission" date="2013-04" db="EMBL/GenBank/DDBJ databases">
        <authorList>
            <person name="Qu J."/>
            <person name="Murali S.C."/>
            <person name="Bandaranaike D."/>
            <person name="Bellair M."/>
            <person name="Blankenburg K."/>
            <person name="Chao H."/>
            <person name="Dinh H."/>
            <person name="Doddapaneni H."/>
            <person name="Downs B."/>
            <person name="Dugan-Rocha S."/>
            <person name="Elkadiri S."/>
            <person name="Gnanaolivu R.D."/>
            <person name="Hernandez B."/>
            <person name="Javaid M."/>
            <person name="Jayaseelan J.C."/>
            <person name="Lee S."/>
            <person name="Li M."/>
            <person name="Ming W."/>
            <person name="Munidasa M."/>
            <person name="Muniz J."/>
            <person name="Nguyen L."/>
            <person name="Ongeri F."/>
            <person name="Osuji N."/>
            <person name="Pu L.-L."/>
            <person name="Puazo M."/>
            <person name="Qu C."/>
            <person name="Quiroz J."/>
            <person name="Raj R."/>
            <person name="Weissenberger G."/>
            <person name="Xin Y."/>
            <person name="Zou X."/>
            <person name="Han Y."/>
            <person name="Richards S."/>
            <person name="Worley K."/>
            <person name="Muzny D."/>
            <person name="Gibbs R."/>
        </authorList>
    </citation>
    <scope>NUCLEOTIDE SEQUENCE</scope>
    <source>
        <strain evidence="14">Sampled in the wild</strain>
    </source>
</reference>
<dbReference type="GO" id="GO:0005789">
    <property type="term" value="C:endoplasmic reticulum membrane"/>
    <property type="evidence" value="ECO:0007669"/>
    <property type="project" value="UniProtKB-SubCell"/>
</dbReference>
<keyword evidence="15" id="KW-1185">Reference proteome</keyword>
<proteinExistence type="inferred from homology"/>
<keyword evidence="7" id="KW-0256">Endoplasmic reticulum</keyword>
<dbReference type="InterPro" id="IPR001128">
    <property type="entry name" value="Cyt_P450"/>
</dbReference>
<gene>
    <name evidence="14" type="ORF">J437_LFUL000966</name>
</gene>
<dbReference type="SUPFAM" id="SSF48264">
    <property type="entry name" value="Cytochrome P450"/>
    <property type="match status" value="1"/>
</dbReference>
<keyword evidence="5" id="KW-0349">Heme</keyword>
<evidence type="ECO:0000256" key="8">
    <source>
        <dbReference type="ARBA" id="ARBA00022848"/>
    </source>
</evidence>
<evidence type="ECO:0000256" key="1">
    <source>
        <dbReference type="ARBA" id="ARBA00001971"/>
    </source>
</evidence>
<evidence type="ECO:0000256" key="5">
    <source>
        <dbReference type="ARBA" id="ARBA00022617"/>
    </source>
</evidence>
<keyword evidence="13" id="KW-0812">Transmembrane</keyword>
<accession>A0A8K0KHP4</accession>
<protein>
    <recommendedName>
        <fullName evidence="16">Cytochrome P450</fullName>
    </recommendedName>
</protein>
<dbReference type="PANTHER" id="PTHR24291">
    <property type="entry name" value="CYTOCHROME P450 FAMILY 4"/>
    <property type="match status" value="1"/>
</dbReference>
<evidence type="ECO:0000256" key="12">
    <source>
        <dbReference type="ARBA" id="ARBA00023136"/>
    </source>
</evidence>
<keyword evidence="6" id="KW-0479">Metal-binding</keyword>
<feature type="transmembrane region" description="Helical" evidence="13">
    <location>
        <begin position="23"/>
        <end position="40"/>
    </location>
</feature>
<dbReference type="GO" id="GO:0005506">
    <property type="term" value="F:iron ion binding"/>
    <property type="evidence" value="ECO:0007669"/>
    <property type="project" value="InterPro"/>
</dbReference>
<evidence type="ECO:0000256" key="3">
    <source>
        <dbReference type="ARBA" id="ARBA00004406"/>
    </source>
</evidence>
<evidence type="ECO:0000256" key="11">
    <source>
        <dbReference type="ARBA" id="ARBA00023033"/>
    </source>
</evidence>
<organism evidence="14 15">
    <name type="scientific">Ladona fulva</name>
    <name type="common">Scarce chaser dragonfly</name>
    <name type="synonym">Libellula fulva</name>
    <dbReference type="NCBI Taxonomy" id="123851"/>
    <lineage>
        <taxon>Eukaryota</taxon>
        <taxon>Metazoa</taxon>
        <taxon>Ecdysozoa</taxon>
        <taxon>Arthropoda</taxon>
        <taxon>Hexapoda</taxon>
        <taxon>Insecta</taxon>
        <taxon>Pterygota</taxon>
        <taxon>Palaeoptera</taxon>
        <taxon>Odonata</taxon>
        <taxon>Epiprocta</taxon>
        <taxon>Anisoptera</taxon>
        <taxon>Libelluloidea</taxon>
        <taxon>Libellulidae</taxon>
        <taxon>Ladona</taxon>
    </lineage>
</organism>
<dbReference type="OrthoDB" id="6692864at2759"/>
<dbReference type="GO" id="GO:0004497">
    <property type="term" value="F:monooxygenase activity"/>
    <property type="evidence" value="ECO:0007669"/>
    <property type="project" value="UniProtKB-KW"/>
</dbReference>
<comment type="caution">
    <text evidence="14">The sequence shown here is derived from an EMBL/GenBank/DDBJ whole genome shotgun (WGS) entry which is preliminary data.</text>
</comment>
<comment type="cofactor">
    <cofactor evidence="1">
        <name>heme</name>
        <dbReference type="ChEBI" id="CHEBI:30413"/>
    </cofactor>
</comment>
<dbReference type="AlphaFoldDB" id="A0A8K0KHP4"/>
<keyword evidence="12 13" id="KW-0472">Membrane</keyword>
<evidence type="ECO:0000256" key="9">
    <source>
        <dbReference type="ARBA" id="ARBA00023002"/>
    </source>
</evidence>
<sequence>MFNQQSGEERAAVHPPLRGNMEVFSIILSLALLWIIILFLRRLSIWFYQHSRFLRLIERIPGPPTTPILGNALSFIRRPQDELLDEINGFVKLYNPLFRLWFGPVTCTVLVSSWKYAEKIFNSTTYIEKATFYYFLKSWLGTGLLISTDENLNEKKRKSFLDLLIEAAYTEGSNRIPILSDEDIREEVDTFMFEGHDTTASSISWTLYLIGCHPEIQVWDSEESL</sequence>
<evidence type="ECO:0000256" key="2">
    <source>
        <dbReference type="ARBA" id="ARBA00004174"/>
    </source>
</evidence>
<dbReference type="Pfam" id="PF00067">
    <property type="entry name" value="p450"/>
    <property type="match status" value="1"/>
</dbReference>
<dbReference type="PANTHER" id="PTHR24291:SF189">
    <property type="entry name" value="CYTOCHROME P450 4C3-RELATED"/>
    <property type="match status" value="1"/>
</dbReference>
<dbReference type="Proteomes" id="UP000792457">
    <property type="component" value="Unassembled WGS sequence"/>
</dbReference>
<dbReference type="InterPro" id="IPR050196">
    <property type="entry name" value="Cytochrome_P450_Monoox"/>
</dbReference>
<dbReference type="Gene3D" id="1.10.630.10">
    <property type="entry name" value="Cytochrome P450"/>
    <property type="match status" value="2"/>
</dbReference>
<evidence type="ECO:0008006" key="16">
    <source>
        <dbReference type="Google" id="ProtNLM"/>
    </source>
</evidence>
<reference evidence="14" key="2">
    <citation type="submission" date="2017-10" db="EMBL/GenBank/DDBJ databases">
        <title>Ladona fulva Genome sequencing and assembly.</title>
        <authorList>
            <person name="Murali S."/>
            <person name="Richards S."/>
            <person name="Bandaranaike D."/>
            <person name="Bellair M."/>
            <person name="Blankenburg K."/>
            <person name="Chao H."/>
            <person name="Dinh H."/>
            <person name="Doddapaneni H."/>
            <person name="Dugan-Rocha S."/>
            <person name="Elkadiri S."/>
            <person name="Gnanaolivu R."/>
            <person name="Hernandez B."/>
            <person name="Skinner E."/>
            <person name="Javaid M."/>
            <person name="Lee S."/>
            <person name="Li M."/>
            <person name="Ming W."/>
            <person name="Munidasa M."/>
            <person name="Muniz J."/>
            <person name="Nguyen L."/>
            <person name="Hughes D."/>
            <person name="Osuji N."/>
            <person name="Pu L.-L."/>
            <person name="Puazo M."/>
            <person name="Qu C."/>
            <person name="Quiroz J."/>
            <person name="Raj R."/>
            <person name="Weissenberger G."/>
            <person name="Xin Y."/>
            <person name="Zou X."/>
            <person name="Han Y."/>
            <person name="Worley K."/>
            <person name="Muzny D."/>
            <person name="Gibbs R."/>
        </authorList>
    </citation>
    <scope>NUCLEOTIDE SEQUENCE</scope>
    <source>
        <strain evidence="14">Sampled in the wild</strain>
    </source>
</reference>
<evidence type="ECO:0000256" key="10">
    <source>
        <dbReference type="ARBA" id="ARBA00023004"/>
    </source>
</evidence>
<name>A0A8K0KHP4_LADFU</name>
<dbReference type="GO" id="GO:0020037">
    <property type="term" value="F:heme binding"/>
    <property type="evidence" value="ECO:0007669"/>
    <property type="project" value="InterPro"/>
</dbReference>
<comment type="similarity">
    <text evidence="4">Belongs to the cytochrome P450 family.</text>
</comment>
<evidence type="ECO:0000256" key="6">
    <source>
        <dbReference type="ARBA" id="ARBA00022723"/>
    </source>
</evidence>
<evidence type="ECO:0000256" key="7">
    <source>
        <dbReference type="ARBA" id="ARBA00022824"/>
    </source>
</evidence>
<keyword evidence="10" id="KW-0408">Iron</keyword>
<keyword evidence="11" id="KW-0503">Monooxygenase</keyword>